<dbReference type="InterPro" id="IPR003877">
    <property type="entry name" value="SPRY_dom"/>
</dbReference>
<dbReference type="FunFam" id="2.60.40.10:FF:000142">
    <property type="entry name" value="V-set domain-containing T-cell activation inhibitor 1"/>
    <property type="match status" value="1"/>
</dbReference>
<protein>
    <submittedName>
        <fullName evidence="14">Uncharacterized protein</fullName>
    </submittedName>
</protein>
<dbReference type="STRING" id="623744.A0A553R529"/>
<dbReference type="InterPro" id="IPR003599">
    <property type="entry name" value="Ig_sub"/>
</dbReference>
<evidence type="ECO:0000256" key="5">
    <source>
        <dbReference type="ARBA" id="ARBA00022989"/>
    </source>
</evidence>
<keyword evidence="7" id="KW-1015">Disulfide bond</keyword>
<evidence type="ECO:0000256" key="8">
    <source>
        <dbReference type="ARBA" id="ARBA00023180"/>
    </source>
</evidence>
<evidence type="ECO:0000259" key="12">
    <source>
        <dbReference type="PROSITE" id="PS50188"/>
    </source>
</evidence>
<evidence type="ECO:0000256" key="1">
    <source>
        <dbReference type="ARBA" id="ARBA00004479"/>
    </source>
</evidence>
<dbReference type="InterPro" id="IPR013320">
    <property type="entry name" value="ConA-like_dom_sf"/>
</dbReference>
<comment type="subcellular location">
    <subcellularLocation>
        <location evidence="1">Membrane</location>
        <topology evidence="1">Single-pass type I membrane protein</topology>
    </subcellularLocation>
</comment>
<dbReference type="PRINTS" id="PR01407">
    <property type="entry name" value="BUTYPHLNCDUF"/>
</dbReference>
<evidence type="ECO:0000256" key="11">
    <source>
        <dbReference type="SAM" id="SignalP"/>
    </source>
</evidence>
<keyword evidence="8" id="KW-0325">Glycoprotein</keyword>
<dbReference type="GO" id="GO:0005102">
    <property type="term" value="F:signaling receptor binding"/>
    <property type="evidence" value="ECO:0007669"/>
    <property type="project" value="TreeGrafter"/>
</dbReference>
<feature type="domain" description="B30.2/SPRY" evidence="12">
    <location>
        <begin position="289"/>
        <end position="483"/>
    </location>
</feature>
<organism evidence="14 15">
    <name type="scientific">Danionella cerebrum</name>
    <dbReference type="NCBI Taxonomy" id="2873325"/>
    <lineage>
        <taxon>Eukaryota</taxon>
        <taxon>Metazoa</taxon>
        <taxon>Chordata</taxon>
        <taxon>Craniata</taxon>
        <taxon>Vertebrata</taxon>
        <taxon>Euteleostomi</taxon>
        <taxon>Actinopterygii</taxon>
        <taxon>Neopterygii</taxon>
        <taxon>Teleostei</taxon>
        <taxon>Ostariophysi</taxon>
        <taxon>Cypriniformes</taxon>
        <taxon>Danionidae</taxon>
        <taxon>Danioninae</taxon>
        <taxon>Danionella</taxon>
    </lineage>
</organism>
<dbReference type="PANTHER" id="PTHR24100">
    <property type="entry name" value="BUTYROPHILIN"/>
    <property type="match status" value="1"/>
</dbReference>
<dbReference type="PROSITE" id="PS50188">
    <property type="entry name" value="B302_SPRY"/>
    <property type="match status" value="1"/>
</dbReference>
<feature type="domain" description="Ig-like" evidence="13">
    <location>
        <begin position="38"/>
        <end position="134"/>
    </location>
</feature>
<evidence type="ECO:0000256" key="3">
    <source>
        <dbReference type="ARBA" id="ARBA00022692"/>
    </source>
</evidence>
<evidence type="ECO:0000259" key="13">
    <source>
        <dbReference type="PROSITE" id="PS50835"/>
    </source>
</evidence>
<evidence type="ECO:0000313" key="14">
    <source>
        <dbReference type="EMBL" id="TRY97291.1"/>
    </source>
</evidence>
<dbReference type="AlphaFoldDB" id="A0A553R529"/>
<dbReference type="GO" id="GO:1903037">
    <property type="term" value="P:regulation of leukocyte cell-cell adhesion"/>
    <property type="evidence" value="ECO:0007669"/>
    <property type="project" value="UniProtKB-ARBA"/>
</dbReference>
<comment type="caution">
    <text evidence="14">The sequence shown here is derived from an EMBL/GenBank/DDBJ whole genome shotgun (WGS) entry which is preliminary data.</text>
</comment>
<dbReference type="Pfam" id="PF00622">
    <property type="entry name" value="SPRY"/>
    <property type="match status" value="1"/>
</dbReference>
<dbReference type="InterPro" id="IPR007110">
    <property type="entry name" value="Ig-like_dom"/>
</dbReference>
<dbReference type="InterPro" id="IPR053896">
    <property type="entry name" value="BTN3A2-like_Ig-C"/>
</dbReference>
<dbReference type="GO" id="GO:0009897">
    <property type="term" value="C:external side of plasma membrane"/>
    <property type="evidence" value="ECO:0007669"/>
    <property type="project" value="TreeGrafter"/>
</dbReference>
<dbReference type="Proteomes" id="UP000316079">
    <property type="component" value="Unassembled WGS sequence"/>
</dbReference>
<dbReference type="OrthoDB" id="10055806at2759"/>
<gene>
    <name evidence="14" type="ORF">DNTS_020584</name>
</gene>
<dbReference type="Pfam" id="PF07686">
    <property type="entry name" value="V-set"/>
    <property type="match status" value="1"/>
</dbReference>
<evidence type="ECO:0000256" key="2">
    <source>
        <dbReference type="ARBA" id="ARBA00007591"/>
    </source>
</evidence>
<evidence type="ECO:0000256" key="9">
    <source>
        <dbReference type="ARBA" id="ARBA00023319"/>
    </source>
</evidence>
<dbReference type="InterPro" id="IPR036179">
    <property type="entry name" value="Ig-like_dom_sf"/>
</dbReference>
<dbReference type="GO" id="GO:0050852">
    <property type="term" value="P:T cell receptor signaling pathway"/>
    <property type="evidence" value="ECO:0007669"/>
    <property type="project" value="TreeGrafter"/>
</dbReference>
<keyword evidence="5 10" id="KW-1133">Transmembrane helix</keyword>
<dbReference type="SMART" id="SM00409">
    <property type="entry name" value="IG"/>
    <property type="match status" value="1"/>
</dbReference>
<dbReference type="InterPro" id="IPR013106">
    <property type="entry name" value="Ig_V-set"/>
</dbReference>
<dbReference type="GO" id="GO:0050863">
    <property type="term" value="P:regulation of T cell activation"/>
    <property type="evidence" value="ECO:0007669"/>
    <property type="project" value="UniProtKB-ARBA"/>
</dbReference>
<keyword evidence="4 11" id="KW-0732">Signal</keyword>
<reference evidence="14 15" key="1">
    <citation type="journal article" date="2019" name="Sci. Data">
        <title>Hybrid genome assembly and annotation of Danionella translucida.</title>
        <authorList>
            <person name="Kadobianskyi M."/>
            <person name="Schulze L."/>
            <person name="Schuelke M."/>
            <person name="Judkewitz B."/>
        </authorList>
    </citation>
    <scope>NUCLEOTIDE SEQUENCE [LARGE SCALE GENOMIC DNA]</scope>
    <source>
        <strain evidence="14 15">Bolton</strain>
    </source>
</reference>
<feature type="chain" id="PRO_5022186612" evidence="11">
    <location>
        <begin position="22"/>
        <end position="483"/>
    </location>
</feature>
<dbReference type="Gene3D" id="2.60.120.920">
    <property type="match status" value="1"/>
</dbReference>
<evidence type="ECO:0000256" key="4">
    <source>
        <dbReference type="ARBA" id="ARBA00022729"/>
    </source>
</evidence>
<dbReference type="Gene3D" id="2.60.40.10">
    <property type="entry name" value="Immunoglobulins"/>
    <property type="match status" value="2"/>
</dbReference>
<feature type="signal peptide" evidence="11">
    <location>
        <begin position="1"/>
        <end position="21"/>
    </location>
</feature>
<dbReference type="InterPro" id="IPR050504">
    <property type="entry name" value="IgSF_BTN/MOG"/>
</dbReference>
<keyword evidence="9" id="KW-0393">Immunoglobulin domain</keyword>
<dbReference type="SUPFAM" id="SSF49899">
    <property type="entry name" value="Concanavalin A-like lectins/glucanases"/>
    <property type="match status" value="1"/>
</dbReference>
<dbReference type="PROSITE" id="PS50835">
    <property type="entry name" value="IG_LIKE"/>
    <property type="match status" value="2"/>
</dbReference>
<comment type="similarity">
    <text evidence="2">Belongs to the immunoglobulin superfamily. BTN/MOG family.</text>
</comment>
<accession>A0A553R529</accession>
<dbReference type="EMBL" id="SRMA01025234">
    <property type="protein sequence ID" value="TRY97291.1"/>
    <property type="molecule type" value="Genomic_DNA"/>
</dbReference>
<dbReference type="InterPro" id="IPR001870">
    <property type="entry name" value="B30.2/SPRY"/>
</dbReference>
<evidence type="ECO:0000256" key="7">
    <source>
        <dbReference type="ARBA" id="ARBA00023157"/>
    </source>
</evidence>
<feature type="transmembrane region" description="Helical" evidence="10">
    <location>
        <begin position="242"/>
        <end position="264"/>
    </location>
</feature>
<name>A0A553R529_9TELE</name>
<keyword evidence="15" id="KW-1185">Reference proteome</keyword>
<dbReference type="GO" id="GO:0001817">
    <property type="term" value="P:regulation of cytokine production"/>
    <property type="evidence" value="ECO:0007669"/>
    <property type="project" value="TreeGrafter"/>
</dbReference>
<dbReference type="Pfam" id="PF22705">
    <property type="entry name" value="C2-set_3"/>
    <property type="match status" value="1"/>
</dbReference>
<evidence type="ECO:0000256" key="6">
    <source>
        <dbReference type="ARBA" id="ARBA00023136"/>
    </source>
</evidence>
<dbReference type="PANTHER" id="PTHR24100:SF151">
    <property type="entry name" value="ICOS LIGAND"/>
    <property type="match status" value="1"/>
</dbReference>
<dbReference type="InterPro" id="IPR003879">
    <property type="entry name" value="Butyrophylin_SPRY"/>
</dbReference>
<evidence type="ECO:0000313" key="15">
    <source>
        <dbReference type="Proteomes" id="UP000316079"/>
    </source>
</evidence>
<proteinExistence type="inferred from homology"/>
<keyword evidence="3 10" id="KW-0812">Transmembrane</keyword>
<dbReference type="InterPro" id="IPR013783">
    <property type="entry name" value="Ig-like_fold"/>
</dbReference>
<feature type="domain" description="Ig-like" evidence="13">
    <location>
        <begin position="145"/>
        <end position="230"/>
    </location>
</feature>
<evidence type="ECO:0000256" key="10">
    <source>
        <dbReference type="SAM" id="Phobius"/>
    </source>
</evidence>
<keyword evidence="6 10" id="KW-0472">Membrane</keyword>
<sequence>MEALWLYLQLLLLYGIRHLRSERHAVVGSPGPVFAVSGEDVVLPCAMKPEVNLTDARIEWFRHNGPFGLVHFYEQYENRNADQIKSYQGRTQLFQTELLKGNASLKLSAVQKSDAGDYKCLIISQFRNEPAIFSVVIQVVVGSHPVIALEGFDASRGLRLHCSSEGWNPEPDFQWWSGKGERLSPETIEKLETSNGFRVKQTLVVHSDHNMIRCSVRAGGHIEETHILISGKMFESCSCLPLVLGISLPCGAFAFVAITAFLWLKKNHLNQNVPEKAHLVTEPSLDWELKQKTEFKKVIKEANKSKAPVTLNAASAHPSVVVSRDGKTMQLKDSKNLRDEKSGNAYHQCFGAVGNERISGSFYFEVDVAGATEYDLGVTEHDSGAITQSDNSTINLEPETRYWVIRYRQGLFKVSFTFLSLSSRPERIGVFVDYKKKCISFYDIESNKNIYSFIDQNFKELRPFLGLGFSHRSTASNSLTILP</sequence>
<dbReference type="SUPFAM" id="SSF48726">
    <property type="entry name" value="Immunoglobulin"/>
    <property type="match status" value="2"/>
</dbReference>
<dbReference type="InterPro" id="IPR043136">
    <property type="entry name" value="B30.2/SPRY_sf"/>
</dbReference>